<keyword evidence="1" id="KW-0472">Membrane</keyword>
<evidence type="ECO:0008006" key="4">
    <source>
        <dbReference type="Google" id="ProtNLM"/>
    </source>
</evidence>
<dbReference type="RefSeq" id="WP_035471097.1">
    <property type="nucleotide sequence ID" value="NZ_JRGF01000001.1"/>
</dbReference>
<evidence type="ECO:0000313" key="3">
    <source>
        <dbReference type="Proteomes" id="UP000030889"/>
    </source>
</evidence>
<keyword evidence="1" id="KW-0812">Transmembrane</keyword>
<name>A0ABR4YKZ5_9BACT</name>
<proteinExistence type="predicted"/>
<reference evidence="2 3" key="1">
    <citation type="submission" date="2014-09" db="EMBL/GenBank/DDBJ databases">
        <title>Alistipes sp. 627, sp. nov., a novel member of the family Rikenellaceae isolated from human faeces.</title>
        <authorList>
            <person name="Shkoporov A.N."/>
            <person name="Chaplin A.V."/>
            <person name="Motuzova O.V."/>
            <person name="Kafarskaia L.I."/>
            <person name="Khokhlova E.V."/>
            <person name="Efimov B.A."/>
        </authorList>
    </citation>
    <scope>NUCLEOTIDE SEQUENCE [LARGE SCALE GENOMIC DNA]</scope>
    <source>
        <strain evidence="2 3">627</strain>
    </source>
</reference>
<accession>A0ABR4YKZ5</accession>
<keyword evidence="1" id="KW-1133">Transmembrane helix</keyword>
<comment type="caution">
    <text evidence="2">The sequence shown here is derived from an EMBL/GenBank/DDBJ whole genome shotgun (WGS) entry which is preliminary data.</text>
</comment>
<dbReference type="Proteomes" id="UP000030889">
    <property type="component" value="Unassembled WGS sequence"/>
</dbReference>
<evidence type="ECO:0000256" key="1">
    <source>
        <dbReference type="SAM" id="Phobius"/>
    </source>
</evidence>
<sequence>MSAGQYIRRAAGYFIKLVVLVGLLYLLMFVTGTARVSAEFFFRELFTTPRGILLVAALAVLSAFYPKFGYVSREAEADIVADRDAIINAFHAAGYVMAGEVPGESMTFRAGSFLRRLWLTFDDRVTVRTFGGGIVIEGIRKEAVHAQFRINTYMQNRSYGKRD</sequence>
<dbReference type="EMBL" id="JRGF01000001">
    <property type="protein sequence ID" value="KHE42919.1"/>
    <property type="molecule type" value="Genomic_DNA"/>
</dbReference>
<gene>
    <name evidence="2" type="ORF">LG35_00095</name>
</gene>
<evidence type="ECO:0000313" key="2">
    <source>
        <dbReference type="EMBL" id="KHE42919.1"/>
    </source>
</evidence>
<protein>
    <recommendedName>
        <fullName evidence="4">DUF1499 domain-containing protein</fullName>
    </recommendedName>
</protein>
<keyword evidence="3" id="KW-1185">Reference proteome</keyword>
<organism evidence="2 3">
    <name type="scientific">Alistipes inops</name>
    <dbReference type="NCBI Taxonomy" id="1501391"/>
    <lineage>
        <taxon>Bacteria</taxon>
        <taxon>Pseudomonadati</taxon>
        <taxon>Bacteroidota</taxon>
        <taxon>Bacteroidia</taxon>
        <taxon>Bacteroidales</taxon>
        <taxon>Rikenellaceae</taxon>
        <taxon>Alistipes</taxon>
    </lineage>
</organism>
<feature type="transmembrane region" description="Helical" evidence="1">
    <location>
        <begin position="12"/>
        <end position="34"/>
    </location>
</feature>
<feature type="transmembrane region" description="Helical" evidence="1">
    <location>
        <begin position="46"/>
        <end position="65"/>
    </location>
</feature>